<feature type="chain" id="PRO_5038719393" description="ABC transporter substrate-binding protein" evidence="1">
    <location>
        <begin position="26"/>
        <end position="451"/>
    </location>
</feature>
<proteinExistence type="predicted"/>
<dbReference type="AlphaFoldDB" id="A0A1R0WUH5"/>
<dbReference type="EMBL" id="MKQP01000078">
    <property type="protein sequence ID" value="OMD21526.1"/>
    <property type="molecule type" value="Genomic_DNA"/>
</dbReference>
<evidence type="ECO:0000313" key="3">
    <source>
        <dbReference type="Proteomes" id="UP000187465"/>
    </source>
</evidence>
<dbReference type="PROSITE" id="PS51257">
    <property type="entry name" value="PROKAR_LIPOPROTEIN"/>
    <property type="match status" value="1"/>
</dbReference>
<reference evidence="2 3" key="1">
    <citation type="submission" date="2016-10" db="EMBL/GenBank/DDBJ databases">
        <title>Paenibacillus species isolates.</title>
        <authorList>
            <person name="Beno S.M."/>
        </authorList>
    </citation>
    <scope>NUCLEOTIDE SEQUENCE [LARGE SCALE GENOMIC DNA]</scope>
    <source>
        <strain evidence="2 3">FSL H7-0604</strain>
    </source>
</reference>
<dbReference type="PANTHER" id="PTHR43649:SF14">
    <property type="entry name" value="BLR3389 PROTEIN"/>
    <property type="match status" value="1"/>
</dbReference>
<gene>
    <name evidence="2" type="ORF">BJP51_07850</name>
</gene>
<dbReference type="Pfam" id="PF01547">
    <property type="entry name" value="SBP_bac_1"/>
    <property type="match status" value="1"/>
</dbReference>
<sequence length="451" mass="48860">MKKVNKKRMNLTLTVLMAMSMLITACGGNNGNNVNSEANANAGNTGKTTAAEEKLKITMWSQFADPNSKDGGFVGFYKALEATKAKFPNVEIEHVGVGGESYKTKVKAASAANELPDIFYTWGGGFSEPFIAGNRILSIDDLAKDGTLDQIVPGTTDNFVFDSKLYGLPINIATAQMYVNKELFEQAGAKIPETWDELVAAIEALKAKGIQPIALGAKDRWPAMQWNAILAIRMAGVDAVNAALTKTGSFDTPEFTEAAAKYKQLIDADSFGKHFVGTSYDDATNMFLSGKAAMMFMGAWVNGQIEDDNSLVKGKVVPIKFPTIPGGKGNADEWFGGSGETFVLNADLKNKERIWEVYKFFIETMSKEVFLAGSGSSAWKVDVGDTSQMNPLALQIGELSSSATGFSYWWDQMLNGNDTESMFGSLMKFVAGKTTAEDYTKELQSKVNQGQ</sequence>
<dbReference type="PANTHER" id="PTHR43649">
    <property type="entry name" value="ARABINOSE-BINDING PROTEIN-RELATED"/>
    <property type="match status" value="1"/>
</dbReference>
<name>A0A1R0WUH5_9BACL</name>
<evidence type="ECO:0000256" key="1">
    <source>
        <dbReference type="SAM" id="SignalP"/>
    </source>
</evidence>
<dbReference type="RefSeq" id="WP_036677903.1">
    <property type="nucleotide sequence ID" value="NZ_JARLKA010000030.1"/>
</dbReference>
<dbReference type="InterPro" id="IPR050490">
    <property type="entry name" value="Bact_solute-bd_prot1"/>
</dbReference>
<keyword evidence="1" id="KW-0732">Signal</keyword>
<comment type="caution">
    <text evidence="2">The sequence shown here is derived from an EMBL/GenBank/DDBJ whole genome shotgun (WGS) entry which is preliminary data.</text>
</comment>
<dbReference type="Gene3D" id="3.40.190.10">
    <property type="entry name" value="Periplasmic binding protein-like II"/>
    <property type="match status" value="2"/>
</dbReference>
<dbReference type="SUPFAM" id="SSF53850">
    <property type="entry name" value="Periplasmic binding protein-like II"/>
    <property type="match status" value="1"/>
</dbReference>
<organism evidence="2 3">
    <name type="scientific">Paenibacillus odorifer</name>
    <dbReference type="NCBI Taxonomy" id="189426"/>
    <lineage>
        <taxon>Bacteria</taxon>
        <taxon>Bacillati</taxon>
        <taxon>Bacillota</taxon>
        <taxon>Bacilli</taxon>
        <taxon>Bacillales</taxon>
        <taxon>Paenibacillaceae</taxon>
        <taxon>Paenibacillus</taxon>
    </lineage>
</organism>
<dbReference type="Proteomes" id="UP000187465">
    <property type="component" value="Unassembled WGS sequence"/>
</dbReference>
<accession>A0A1R0WUH5</accession>
<feature type="signal peptide" evidence="1">
    <location>
        <begin position="1"/>
        <end position="25"/>
    </location>
</feature>
<evidence type="ECO:0008006" key="4">
    <source>
        <dbReference type="Google" id="ProtNLM"/>
    </source>
</evidence>
<dbReference type="InterPro" id="IPR006059">
    <property type="entry name" value="SBP"/>
</dbReference>
<protein>
    <recommendedName>
        <fullName evidence="4">ABC transporter substrate-binding protein</fullName>
    </recommendedName>
</protein>
<evidence type="ECO:0000313" key="2">
    <source>
        <dbReference type="EMBL" id="OMD21526.1"/>
    </source>
</evidence>